<keyword evidence="3" id="KW-0067">ATP-binding</keyword>
<dbReference type="Pfam" id="PF22811">
    <property type="entry name" value="Zn_ribbon_NrdR"/>
    <property type="match status" value="1"/>
</dbReference>
<evidence type="ECO:0000256" key="4">
    <source>
        <dbReference type="ARBA" id="ARBA00023015"/>
    </source>
</evidence>
<keyword evidence="4" id="KW-0805">Transcription regulation</keyword>
<evidence type="ECO:0000313" key="8">
    <source>
        <dbReference type="EMBL" id="CAB4698850.1"/>
    </source>
</evidence>
<dbReference type="InterPro" id="IPR005144">
    <property type="entry name" value="ATP-cone_dom"/>
</dbReference>
<dbReference type="GO" id="GO:0003677">
    <property type="term" value="F:DNA binding"/>
    <property type="evidence" value="ECO:0007669"/>
    <property type="project" value="UniProtKB-KW"/>
</dbReference>
<evidence type="ECO:0000256" key="6">
    <source>
        <dbReference type="ARBA" id="ARBA00023163"/>
    </source>
</evidence>
<keyword evidence="6" id="KW-0804">Transcription</keyword>
<proteinExistence type="inferred from homology"/>
<evidence type="ECO:0000259" key="7">
    <source>
        <dbReference type="PROSITE" id="PS51161"/>
    </source>
</evidence>
<protein>
    <submittedName>
        <fullName evidence="8">Unannotated protein</fullName>
    </submittedName>
</protein>
<evidence type="ECO:0000256" key="2">
    <source>
        <dbReference type="ARBA" id="ARBA00022741"/>
    </source>
</evidence>
<dbReference type="GO" id="GO:0008270">
    <property type="term" value="F:zinc ion binding"/>
    <property type="evidence" value="ECO:0007669"/>
    <property type="project" value="InterPro"/>
</dbReference>
<dbReference type="InterPro" id="IPR055173">
    <property type="entry name" value="NrdR-like_N"/>
</dbReference>
<evidence type="ECO:0000256" key="3">
    <source>
        <dbReference type="ARBA" id="ARBA00022840"/>
    </source>
</evidence>
<evidence type="ECO:0000256" key="5">
    <source>
        <dbReference type="ARBA" id="ARBA00023125"/>
    </source>
</evidence>
<dbReference type="GO" id="GO:0045892">
    <property type="term" value="P:negative regulation of DNA-templated transcription"/>
    <property type="evidence" value="ECO:0007669"/>
    <property type="project" value="InterPro"/>
</dbReference>
<dbReference type="Pfam" id="PF03477">
    <property type="entry name" value="ATP-cone"/>
    <property type="match status" value="1"/>
</dbReference>
<gene>
    <name evidence="8" type="ORF">UFOPK2366_01160</name>
</gene>
<keyword evidence="5" id="KW-0238">DNA-binding</keyword>
<dbReference type="GO" id="GO:0005524">
    <property type="term" value="F:ATP binding"/>
    <property type="evidence" value="ECO:0007669"/>
    <property type="project" value="UniProtKB-KW"/>
</dbReference>
<organism evidence="8">
    <name type="scientific">freshwater metagenome</name>
    <dbReference type="NCBI Taxonomy" id="449393"/>
    <lineage>
        <taxon>unclassified sequences</taxon>
        <taxon>metagenomes</taxon>
        <taxon>ecological metagenomes</taxon>
    </lineage>
</organism>
<dbReference type="NCBIfam" id="TIGR00244">
    <property type="entry name" value="transcriptional regulator NrdR"/>
    <property type="match status" value="1"/>
</dbReference>
<feature type="domain" description="ATP-cone" evidence="7">
    <location>
        <begin position="49"/>
        <end position="138"/>
    </location>
</feature>
<keyword evidence="1" id="KW-0678">Repressor</keyword>
<dbReference type="InterPro" id="IPR003796">
    <property type="entry name" value="RNR_NrdR-like"/>
</dbReference>
<dbReference type="PROSITE" id="PS51161">
    <property type="entry name" value="ATP_CONE"/>
    <property type="match status" value="1"/>
</dbReference>
<reference evidence="8" key="1">
    <citation type="submission" date="2020-05" db="EMBL/GenBank/DDBJ databases">
        <authorList>
            <person name="Chiriac C."/>
            <person name="Salcher M."/>
            <person name="Ghai R."/>
            <person name="Kavagutti S V."/>
        </authorList>
    </citation>
    <scope>NUCLEOTIDE SEQUENCE</scope>
</reference>
<dbReference type="EMBL" id="CAEZXM010000214">
    <property type="protein sequence ID" value="CAB4698850.1"/>
    <property type="molecule type" value="Genomic_DNA"/>
</dbReference>
<dbReference type="HAMAP" id="MF_00440">
    <property type="entry name" value="NrdR"/>
    <property type="match status" value="1"/>
</dbReference>
<sequence length="154" mass="17220">MHCPSCRADDTKVIDSRLADEGNAIRRRRHCPQCSHRFTTYERLEELPLVIVKSSGNRESFDRAKVMSGVQAACKGRPVSSEQIEVLSEAVEDDARLHGNEVSSAVVGLAVLNRLRELDEVAYLRFASVYKNFDAAGDFARELKLLQKLQSNKG</sequence>
<evidence type="ECO:0000256" key="1">
    <source>
        <dbReference type="ARBA" id="ARBA00022491"/>
    </source>
</evidence>
<keyword evidence="2" id="KW-0547">Nucleotide-binding</keyword>
<name>A0A6J6PH31_9ZZZZ</name>
<dbReference type="PANTHER" id="PTHR30455">
    <property type="entry name" value="TRANSCRIPTIONAL REPRESSOR NRDR"/>
    <property type="match status" value="1"/>
</dbReference>
<dbReference type="AlphaFoldDB" id="A0A6J6PH31"/>
<dbReference type="PANTHER" id="PTHR30455:SF2">
    <property type="entry name" value="TRANSCRIPTIONAL REPRESSOR NRDR"/>
    <property type="match status" value="1"/>
</dbReference>
<accession>A0A6J6PH31</accession>